<evidence type="ECO:0000256" key="1">
    <source>
        <dbReference type="ARBA" id="ARBA00022729"/>
    </source>
</evidence>
<evidence type="ECO:0000313" key="4">
    <source>
        <dbReference type="EMBL" id="QIM51130.1"/>
    </source>
</evidence>
<dbReference type="KEGG" id="hcz:G9Q37_02765"/>
<keyword evidence="1 2" id="KW-0732">Signal</keyword>
<evidence type="ECO:0000256" key="2">
    <source>
        <dbReference type="SAM" id="SignalP"/>
    </source>
</evidence>
<protein>
    <recommendedName>
        <fullName evidence="3">SbsA Ig-like domain-containing protein</fullName>
    </recommendedName>
</protein>
<dbReference type="Gene3D" id="3.40.50.1820">
    <property type="entry name" value="alpha/beta hydrolase"/>
    <property type="match status" value="1"/>
</dbReference>
<name>A0A6G8IDQ7_9BURK</name>
<evidence type="ECO:0000313" key="5">
    <source>
        <dbReference type="Proteomes" id="UP000503162"/>
    </source>
</evidence>
<accession>A0A6G8IDQ7</accession>
<dbReference type="SUPFAM" id="SSF53474">
    <property type="entry name" value="alpha/beta-Hydrolases"/>
    <property type="match status" value="1"/>
</dbReference>
<keyword evidence="5" id="KW-1185">Reference proteome</keyword>
<sequence length="705" mass="73900">MSEPCKRPLRWAFPLVLPLALLPALALADGVAVRYDATASPFPSNRYTVPDFGNATLRRVSLPKPDCATRPSDCADIDVINTLDGFSTQPRITVPFTGDIDPASVNSDSIYLVNLGDVLTLRGFGDKVGINQVVWDPASKTLAFTSDELLQERSRYLLVVTNGVRDAQGKKLKSADFLGGGAGHTRELRDALPMARGSGRNVVAASLFTTQTATGDLLKVQRRIKSSTPAPVNFMIGNGGAVRAVFPVSGLQGIQFNRQTGSAPAFTPGLLPTPALQVVPGAVGHVAYGRYESPEYQNAAKVIPATDTLTGTPRPLGSQSLVFQLFLPSSPKPAGGWPVALFGHGFTDSMYGAPWTVASVFASQGIATLSINVVGHGGGALGTLNVLPTAGAPVVVPAGGRGIDQDGNGSIDSTEGVNAAAPQTIVSSRDGLRQTVIDLMQLVRQVEAGIDVDGDGTRDLDPNRIYYAGQSFGGIYGTMLLGVERNIKAGVPNVPGGSITEIARLSPSFRILTGLSLATRQPVLLNLPPTAQLPVPLNFNENIPLRDQPPLVNNVPGAMAIAELLDRNQWVQQSGNPVSYAALIRQNPPQGHAAKPVILQFAKGDVTVPNPTTSAIVRAGGLQDRVTQFRNDLAFAANPGVPKNPHTFLTNIAIPAAAPYAVAAQSQIAAFFASNGALVIDPDGPGPLFEVPIQGPLPEGLNFIP</sequence>
<feature type="domain" description="SbsA Ig-like" evidence="3">
    <location>
        <begin position="84"/>
        <end position="174"/>
    </location>
</feature>
<dbReference type="Pfam" id="PF13205">
    <property type="entry name" value="Big_5"/>
    <property type="match status" value="1"/>
</dbReference>
<dbReference type="Gene3D" id="2.60.40.1220">
    <property type="match status" value="1"/>
</dbReference>
<proteinExistence type="predicted"/>
<evidence type="ECO:0000259" key="3">
    <source>
        <dbReference type="Pfam" id="PF13205"/>
    </source>
</evidence>
<organism evidence="4 5">
    <name type="scientific">Hydrogenophaga crocea</name>
    <dbReference type="NCBI Taxonomy" id="2716225"/>
    <lineage>
        <taxon>Bacteria</taxon>
        <taxon>Pseudomonadati</taxon>
        <taxon>Pseudomonadota</taxon>
        <taxon>Betaproteobacteria</taxon>
        <taxon>Burkholderiales</taxon>
        <taxon>Comamonadaceae</taxon>
        <taxon>Hydrogenophaga</taxon>
    </lineage>
</organism>
<feature type="chain" id="PRO_5026312185" description="SbsA Ig-like domain-containing protein" evidence="2">
    <location>
        <begin position="29"/>
        <end position="705"/>
    </location>
</feature>
<dbReference type="RefSeq" id="WP_166224235.1">
    <property type="nucleotide sequence ID" value="NZ_CP049989.1"/>
</dbReference>
<feature type="signal peptide" evidence="2">
    <location>
        <begin position="1"/>
        <end position="28"/>
    </location>
</feature>
<dbReference type="AlphaFoldDB" id="A0A6G8IDQ7"/>
<dbReference type="InterPro" id="IPR014755">
    <property type="entry name" value="Cu-Rt/internalin_Ig-like"/>
</dbReference>
<reference evidence="4 5" key="1">
    <citation type="submission" date="2020-03" db="EMBL/GenBank/DDBJ databases">
        <title>Hydrogenophaga sp. nov. isolated from cyanobacterial mat.</title>
        <authorList>
            <person name="Thorat V."/>
            <person name="Kirdat K."/>
            <person name="Tiwarekar B."/>
            <person name="Costa E.D."/>
            <person name="Yadav A."/>
        </authorList>
    </citation>
    <scope>NUCLEOTIDE SEQUENCE [LARGE SCALE GENOMIC DNA]</scope>
    <source>
        <strain evidence="4 5">BA0156</strain>
    </source>
</reference>
<gene>
    <name evidence="4" type="ORF">G9Q37_02765</name>
</gene>
<dbReference type="EMBL" id="CP049989">
    <property type="protein sequence ID" value="QIM51130.1"/>
    <property type="molecule type" value="Genomic_DNA"/>
</dbReference>
<dbReference type="InterPro" id="IPR032812">
    <property type="entry name" value="SbsA_Ig"/>
</dbReference>
<dbReference type="InterPro" id="IPR029058">
    <property type="entry name" value="AB_hydrolase_fold"/>
</dbReference>
<dbReference type="Proteomes" id="UP000503162">
    <property type="component" value="Chromosome"/>
</dbReference>